<dbReference type="AlphaFoldDB" id="A0A7Z1AY39"/>
<evidence type="ECO:0000313" key="3">
    <source>
        <dbReference type="Proteomes" id="UP000185696"/>
    </source>
</evidence>
<evidence type="ECO:0008006" key="4">
    <source>
        <dbReference type="Google" id="ProtNLM"/>
    </source>
</evidence>
<reference evidence="2 3" key="1">
    <citation type="submission" date="2016-12" db="EMBL/GenBank/DDBJ databases">
        <title>The draft genome sequence of Actinophytocola xinjiangensis.</title>
        <authorList>
            <person name="Wang W."/>
            <person name="Yuan L."/>
        </authorList>
    </citation>
    <scope>NUCLEOTIDE SEQUENCE [LARGE SCALE GENOMIC DNA]</scope>
    <source>
        <strain evidence="2 3">CGMCC 4.4663</strain>
    </source>
</reference>
<protein>
    <recommendedName>
        <fullName evidence="4">DUF3558 domain-containing protein</fullName>
    </recommendedName>
</protein>
<comment type="caution">
    <text evidence="2">The sequence shown here is derived from an EMBL/GenBank/DDBJ whole genome shotgun (WGS) entry which is preliminary data.</text>
</comment>
<proteinExistence type="predicted"/>
<feature type="chain" id="PRO_5039366865" description="DUF3558 domain-containing protein" evidence="1">
    <location>
        <begin position="18"/>
        <end position="195"/>
    </location>
</feature>
<accession>A0A7Z1AY39</accession>
<dbReference type="Proteomes" id="UP000185696">
    <property type="component" value="Unassembled WGS sequence"/>
</dbReference>
<name>A0A7Z1AY39_9PSEU</name>
<keyword evidence="1" id="KW-0732">Signal</keyword>
<organism evidence="2 3">
    <name type="scientific">Actinophytocola xinjiangensis</name>
    <dbReference type="NCBI Taxonomy" id="485602"/>
    <lineage>
        <taxon>Bacteria</taxon>
        <taxon>Bacillati</taxon>
        <taxon>Actinomycetota</taxon>
        <taxon>Actinomycetes</taxon>
        <taxon>Pseudonocardiales</taxon>
        <taxon>Pseudonocardiaceae</taxon>
    </lineage>
</organism>
<feature type="signal peptide" evidence="1">
    <location>
        <begin position="1"/>
        <end position="17"/>
    </location>
</feature>
<dbReference type="PROSITE" id="PS51257">
    <property type="entry name" value="PROKAR_LIPOPROTEIN"/>
    <property type="match status" value="1"/>
</dbReference>
<sequence>MMRTLLVGVLAVTLVSAGCTSTISGTPYRSASTLEMYGAPPVLKPLEVSGFLGNPCKVLTQPQMAELTILEPGTPRTTGPIWENDPGCQWFREDIPSRSVVGMGFLPSNKHGLSDTYRGRDRFEYFIETTVDGYPAVFNETSAEAPPEGDCTVTVGVSDTLTFRASENGGPKGGVVCERTKEFASAILATLKAGA</sequence>
<dbReference type="Pfam" id="PF12079">
    <property type="entry name" value="DUF3558"/>
    <property type="match status" value="1"/>
</dbReference>
<evidence type="ECO:0000256" key="1">
    <source>
        <dbReference type="SAM" id="SignalP"/>
    </source>
</evidence>
<evidence type="ECO:0000313" key="2">
    <source>
        <dbReference type="EMBL" id="OLF10087.1"/>
    </source>
</evidence>
<dbReference type="EMBL" id="MSIF01000007">
    <property type="protein sequence ID" value="OLF10087.1"/>
    <property type="molecule type" value="Genomic_DNA"/>
</dbReference>
<gene>
    <name evidence="2" type="ORF">BLA60_16645</name>
</gene>
<keyword evidence="3" id="KW-1185">Reference proteome</keyword>
<dbReference type="InterPro" id="IPR024520">
    <property type="entry name" value="DUF3558"/>
</dbReference>